<evidence type="ECO:0000313" key="3">
    <source>
        <dbReference type="EMBL" id="GBN55110.1"/>
    </source>
</evidence>
<comment type="caution">
    <text evidence="4">The sequence shown here is derived from an EMBL/GenBank/DDBJ whole genome shotgun (WGS) entry which is preliminary data.</text>
</comment>
<dbReference type="Proteomes" id="UP000499080">
    <property type="component" value="Unassembled WGS sequence"/>
</dbReference>
<dbReference type="AlphaFoldDB" id="A0A4Y2PX48"/>
<keyword evidence="5" id="KW-1185">Reference proteome</keyword>
<evidence type="ECO:0000313" key="4">
    <source>
        <dbReference type="EMBL" id="GBN55150.1"/>
    </source>
</evidence>
<organism evidence="4 5">
    <name type="scientific">Araneus ventricosus</name>
    <name type="common">Orbweaver spider</name>
    <name type="synonym">Epeira ventricosa</name>
    <dbReference type="NCBI Taxonomy" id="182803"/>
    <lineage>
        <taxon>Eukaryota</taxon>
        <taxon>Metazoa</taxon>
        <taxon>Ecdysozoa</taxon>
        <taxon>Arthropoda</taxon>
        <taxon>Chelicerata</taxon>
        <taxon>Arachnida</taxon>
        <taxon>Araneae</taxon>
        <taxon>Araneomorphae</taxon>
        <taxon>Entelegynae</taxon>
        <taxon>Araneoidea</taxon>
        <taxon>Araneidae</taxon>
        <taxon>Araneus</taxon>
    </lineage>
</organism>
<dbReference type="EMBL" id="BGPR01135171">
    <property type="protein sequence ID" value="GBN55110.1"/>
    <property type="molecule type" value="Genomic_DNA"/>
</dbReference>
<dbReference type="EMBL" id="BGPR01135150">
    <property type="protein sequence ID" value="GBN55054.1"/>
    <property type="molecule type" value="Genomic_DNA"/>
</dbReference>
<evidence type="ECO:0000313" key="1">
    <source>
        <dbReference type="EMBL" id="GBN55054.1"/>
    </source>
</evidence>
<dbReference type="EMBL" id="BGPR01135185">
    <property type="protein sequence ID" value="GBN55150.1"/>
    <property type="molecule type" value="Genomic_DNA"/>
</dbReference>
<proteinExistence type="predicted"/>
<dbReference type="EMBL" id="BGPR01135160">
    <property type="protein sequence ID" value="GBN55080.1"/>
    <property type="molecule type" value="Genomic_DNA"/>
</dbReference>
<gene>
    <name evidence="3" type="ORF">AVEN_109554_1</name>
    <name evidence="4" type="ORF">AVEN_219980_1</name>
    <name evidence="2" type="ORF">AVEN_261205_1</name>
    <name evidence="1" type="ORF">AVEN_3606_1</name>
</gene>
<name>A0A4Y2PX48_ARAVE</name>
<accession>A0A4Y2PX48</accession>
<evidence type="ECO:0000313" key="2">
    <source>
        <dbReference type="EMBL" id="GBN55080.1"/>
    </source>
</evidence>
<evidence type="ECO:0000313" key="5">
    <source>
        <dbReference type="Proteomes" id="UP000499080"/>
    </source>
</evidence>
<protein>
    <submittedName>
        <fullName evidence="4">Uncharacterized protein</fullName>
    </submittedName>
</protein>
<reference evidence="4 5" key="1">
    <citation type="journal article" date="2019" name="Sci. Rep.">
        <title>Orb-weaving spider Araneus ventricosus genome elucidates the spidroin gene catalogue.</title>
        <authorList>
            <person name="Kono N."/>
            <person name="Nakamura H."/>
            <person name="Ohtoshi R."/>
            <person name="Moran D.A.P."/>
            <person name="Shinohara A."/>
            <person name="Yoshida Y."/>
            <person name="Fujiwara M."/>
            <person name="Mori M."/>
            <person name="Tomita M."/>
            <person name="Arakawa K."/>
        </authorList>
    </citation>
    <scope>NUCLEOTIDE SEQUENCE [LARGE SCALE GENOMIC DNA]</scope>
</reference>
<sequence>MRVCYFPGGLSVETGLYLCFACHKASSNKPDRSKAYITKAHTRRLVINNAGYEHTLRTELITFQIKFFIYASLNPQGYWCGFLMCDTNQEKRTAYANLLGK</sequence>